<dbReference type="STRING" id="1684307.A0A316UG13"/>
<feature type="region of interest" description="Disordered" evidence="1">
    <location>
        <begin position="145"/>
        <end position="184"/>
    </location>
</feature>
<feature type="region of interest" description="Disordered" evidence="1">
    <location>
        <begin position="212"/>
        <end position="261"/>
    </location>
</feature>
<gene>
    <name evidence="3" type="ORF">BCV69DRAFT_280083</name>
</gene>
<evidence type="ECO:0000259" key="2">
    <source>
        <dbReference type="Pfam" id="PF04194"/>
    </source>
</evidence>
<accession>A0A316UG13</accession>
<reference evidence="3 4" key="1">
    <citation type="journal article" date="2018" name="Mol. Biol. Evol.">
        <title>Broad Genomic Sampling Reveals a Smut Pathogenic Ancestry of the Fungal Clade Ustilaginomycotina.</title>
        <authorList>
            <person name="Kijpornyongpan T."/>
            <person name="Mondo S.J."/>
            <person name="Barry K."/>
            <person name="Sandor L."/>
            <person name="Lee J."/>
            <person name="Lipzen A."/>
            <person name="Pangilinan J."/>
            <person name="LaButti K."/>
            <person name="Hainaut M."/>
            <person name="Henrissat B."/>
            <person name="Grigoriev I.V."/>
            <person name="Spatafora J.W."/>
            <person name="Aime M.C."/>
        </authorList>
    </citation>
    <scope>NUCLEOTIDE SEQUENCE [LARGE SCALE GENOMIC DNA]</scope>
    <source>
        <strain evidence="3 4">MCA 4718</strain>
    </source>
</reference>
<dbReference type="Pfam" id="PF04194">
    <property type="entry name" value="PDCD2_C"/>
    <property type="match status" value="1"/>
</dbReference>
<dbReference type="EMBL" id="KZ819321">
    <property type="protein sequence ID" value="PWN24189.1"/>
    <property type="molecule type" value="Genomic_DNA"/>
</dbReference>
<proteinExistence type="predicted"/>
<dbReference type="Proteomes" id="UP000245942">
    <property type="component" value="Unassembled WGS sequence"/>
</dbReference>
<sequence length="517" mass="55886">MASSAHAKAPPPPALDYDDSDTDSESDEDDDTVTNVQLGLADGALEGDDELNPLVSRIGGRVAWLPTQATPPANVTSCSHCGLAMELLVQIFAPLEGSPYDRTLLVWGCARPACQRKGAGSVRVVRQLQFNQRWAAKLEKQKARQEAREARKREKAEQERARRAEEESRRKINPFSSNSTAASSGASGNLFGGAFGAPGANTNPFSKPVEPVAQAAQANVEGDESETSEDEDEDEDERMEEEAAMKAALQETSANDPWASSASSYRPAYYLNTVPEASSSARAGEKAQKAKLTKSEAAALKSAGGGTAPDATAEELKGLEKEGYEKLMAVGMDDVLEKFIARVGAEGRQVVRYEMGGQPLSFSAQGDLYKMLWPKKSSARPSYDASKVPNCEVCGSKRTFEAQLMPNLVNTLRPEKIEGEESLADAMSQAALDRETQRRQELSAALGKQLQPQPGADGITRTSADDLEALKRKTGLCWSTVMIFVCEKDCCIPRGGADGTKEGETWREEWVGMQFED</sequence>
<dbReference type="GO" id="GO:0005737">
    <property type="term" value="C:cytoplasm"/>
    <property type="evidence" value="ECO:0007669"/>
    <property type="project" value="InterPro"/>
</dbReference>
<name>A0A316UG13_9BASI</name>
<feature type="compositionally biased region" description="Basic and acidic residues" evidence="1">
    <location>
        <begin position="145"/>
        <end position="170"/>
    </location>
</feature>
<protein>
    <recommendedName>
        <fullName evidence="2">Programmed cell death protein 2 C-terminal domain-containing protein</fullName>
    </recommendedName>
</protein>
<evidence type="ECO:0000313" key="3">
    <source>
        <dbReference type="EMBL" id="PWN24189.1"/>
    </source>
</evidence>
<dbReference type="GO" id="GO:0030490">
    <property type="term" value="P:maturation of SSU-rRNA"/>
    <property type="evidence" value="ECO:0007669"/>
    <property type="project" value="TreeGrafter"/>
</dbReference>
<feature type="compositionally biased region" description="Acidic residues" evidence="1">
    <location>
        <begin position="221"/>
        <end position="242"/>
    </location>
</feature>
<dbReference type="PANTHER" id="PTHR47524:SF1">
    <property type="entry name" value="20S RRNA ACCUMULATION PROTEIN 4"/>
    <property type="match status" value="1"/>
</dbReference>
<feature type="domain" description="Programmed cell death protein 2 C-terminal" evidence="2">
    <location>
        <begin position="333"/>
        <end position="417"/>
    </location>
</feature>
<dbReference type="OrthoDB" id="443682at2759"/>
<feature type="compositionally biased region" description="Acidic residues" evidence="1">
    <location>
        <begin position="16"/>
        <end position="32"/>
    </location>
</feature>
<evidence type="ECO:0000313" key="4">
    <source>
        <dbReference type="Proteomes" id="UP000245942"/>
    </source>
</evidence>
<dbReference type="InterPro" id="IPR007320">
    <property type="entry name" value="PDCD2_C"/>
</dbReference>
<evidence type="ECO:0000256" key="1">
    <source>
        <dbReference type="SAM" id="MobiDB-lite"/>
    </source>
</evidence>
<keyword evidence="4" id="KW-1185">Reference proteome</keyword>
<dbReference type="AlphaFoldDB" id="A0A316UG13"/>
<feature type="region of interest" description="Disordered" evidence="1">
    <location>
        <begin position="1"/>
        <end position="32"/>
    </location>
</feature>
<dbReference type="GeneID" id="37013220"/>
<organism evidence="3 4">
    <name type="scientific">Pseudomicrostroma glucosiphilum</name>
    <dbReference type="NCBI Taxonomy" id="1684307"/>
    <lineage>
        <taxon>Eukaryota</taxon>
        <taxon>Fungi</taxon>
        <taxon>Dikarya</taxon>
        <taxon>Basidiomycota</taxon>
        <taxon>Ustilaginomycotina</taxon>
        <taxon>Exobasidiomycetes</taxon>
        <taxon>Microstromatales</taxon>
        <taxon>Microstromatales incertae sedis</taxon>
        <taxon>Pseudomicrostroma</taxon>
    </lineage>
</organism>
<dbReference type="RefSeq" id="XP_025351349.1">
    <property type="nucleotide sequence ID" value="XM_025491486.1"/>
</dbReference>
<dbReference type="PANTHER" id="PTHR47524">
    <property type="entry name" value="20S RRNA ACCUMULATION PROTEIN 4"/>
    <property type="match status" value="1"/>
</dbReference>